<dbReference type="GO" id="GO:0008270">
    <property type="term" value="F:zinc ion binding"/>
    <property type="evidence" value="ECO:0007669"/>
    <property type="project" value="UniProtKB-KW"/>
</dbReference>
<protein>
    <recommendedName>
        <fullName evidence="7">Nucleoporin NUP42</fullName>
    </recommendedName>
    <alternativeName>
        <fullName evidence="8">Nucleoporin-like protein 2</fullName>
    </alternativeName>
</protein>
<dbReference type="PANTHER" id="PTHR46527">
    <property type="entry name" value="NUCLEOPORIN-LIKE PROTEIN 2"/>
    <property type="match status" value="1"/>
</dbReference>
<dbReference type="InterPro" id="IPR051767">
    <property type="entry name" value="Nucleoporin_NUP42"/>
</dbReference>
<proteinExistence type="predicted"/>
<dbReference type="InterPro" id="IPR036855">
    <property type="entry name" value="Znf_CCCH_sf"/>
</dbReference>
<dbReference type="SUPFAM" id="SSF90229">
    <property type="entry name" value="CCCH zinc finger"/>
    <property type="match status" value="1"/>
</dbReference>
<dbReference type="PANTHER" id="PTHR46527:SF1">
    <property type="entry name" value="NUCLEOPORIN NUP42"/>
    <property type="match status" value="1"/>
</dbReference>
<dbReference type="GO" id="GO:0031965">
    <property type="term" value="C:nuclear membrane"/>
    <property type="evidence" value="ECO:0007669"/>
    <property type="project" value="UniProtKB-SubCell"/>
</dbReference>
<keyword evidence="2 9" id="KW-0479">Metal-binding</keyword>
<comment type="function">
    <text evidence="6">Required for the export of mRNAs containing poly(A) tails from the nucleus into the cytoplasm.</text>
</comment>
<keyword evidence="5" id="KW-0539">Nucleus</keyword>
<reference evidence="12 13" key="1">
    <citation type="journal article" date="2023" name="Insect Mol. Biol.">
        <title>Genome sequencing provides insights into the evolution of gene families encoding plant cell wall-degrading enzymes in longhorned beetles.</title>
        <authorList>
            <person name="Shin N.R."/>
            <person name="Okamura Y."/>
            <person name="Kirsch R."/>
            <person name="Pauchet Y."/>
        </authorList>
    </citation>
    <scope>NUCLEOTIDE SEQUENCE [LARGE SCALE GENOMIC DNA]</scope>
    <source>
        <strain evidence="12">EAD_L_NR</strain>
    </source>
</reference>
<feature type="compositionally biased region" description="Polar residues" evidence="10">
    <location>
        <begin position="329"/>
        <end position="349"/>
    </location>
</feature>
<accession>A0AAV8WHB1</accession>
<evidence type="ECO:0000256" key="5">
    <source>
        <dbReference type="ARBA" id="ARBA00023242"/>
    </source>
</evidence>
<evidence type="ECO:0000256" key="7">
    <source>
        <dbReference type="ARBA" id="ARBA00039886"/>
    </source>
</evidence>
<feature type="region of interest" description="Disordered" evidence="10">
    <location>
        <begin position="328"/>
        <end position="358"/>
    </location>
</feature>
<evidence type="ECO:0000256" key="6">
    <source>
        <dbReference type="ARBA" id="ARBA00037262"/>
    </source>
</evidence>
<dbReference type="Gene3D" id="4.10.1000.10">
    <property type="entry name" value="Zinc finger, CCCH-type"/>
    <property type="match status" value="1"/>
</dbReference>
<keyword evidence="3 9" id="KW-0863">Zinc-finger</keyword>
<gene>
    <name evidence="12" type="ORF">NQ315_009805</name>
</gene>
<evidence type="ECO:0000313" key="12">
    <source>
        <dbReference type="EMBL" id="KAJ8925952.1"/>
    </source>
</evidence>
<evidence type="ECO:0000256" key="4">
    <source>
        <dbReference type="ARBA" id="ARBA00022833"/>
    </source>
</evidence>
<dbReference type="PROSITE" id="PS50103">
    <property type="entry name" value="ZF_C3H1"/>
    <property type="match status" value="1"/>
</dbReference>
<feature type="zinc finger region" description="C3H1-type" evidence="9">
    <location>
        <begin position="1"/>
        <end position="25"/>
    </location>
</feature>
<evidence type="ECO:0000256" key="1">
    <source>
        <dbReference type="ARBA" id="ARBA00004335"/>
    </source>
</evidence>
<organism evidence="12 13">
    <name type="scientific">Exocentrus adspersus</name>
    <dbReference type="NCBI Taxonomy" id="1586481"/>
    <lineage>
        <taxon>Eukaryota</taxon>
        <taxon>Metazoa</taxon>
        <taxon>Ecdysozoa</taxon>
        <taxon>Arthropoda</taxon>
        <taxon>Hexapoda</taxon>
        <taxon>Insecta</taxon>
        <taxon>Pterygota</taxon>
        <taxon>Neoptera</taxon>
        <taxon>Endopterygota</taxon>
        <taxon>Coleoptera</taxon>
        <taxon>Polyphaga</taxon>
        <taxon>Cucujiformia</taxon>
        <taxon>Chrysomeloidea</taxon>
        <taxon>Cerambycidae</taxon>
        <taxon>Lamiinae</taxon>
        <taxon>Acanthocinini</taxon>
        <taxon>Exocentrus</taxon>
    </lineage>
</organism>
<keyword evidence="13" id="KW-1185">Reference proteome</keyword>
<evidence type="ECO:0000256" key="9">
    <source>
        <dbReference type="PROSITE-ProRule" id="PRU00723"/>
    </source>
</evidence>
<keyword evidence="4 9" id="KW-0862">Zinc</keyword>
<evidence type="ECO:0000256" key="10">
    <source>
        <dbReference type="SAM" id="MobiDB-lite"/>
    </source>
</evidence>
<comment type="subcellular location">
    <subcellularLocation>
        <location evidence="1">Nucleus membrane</location>
        <topology evidence="1">Peripheral membrane protein</topology>
        <orientation evidence="1">Cytoplasmic side</orientation>
    </subcellularLocation>
</comment>
<feature type="domain" description="C3H1-type" evidence="11">
    <location>
        <begin position="1"/>
        <end position="25"/>
    </location>
</feature>
<sequence length="464" mass="49913">MVVCKFFLQGTCKFGDFCKFEHQINDNYNNYQGTTSILRQSHFGNAQQQPKPATNPSNVDTNTLVKSVVNDMTVAEKGGQWLLSCYAPFKEKPAFPGFEDQSFEEIRYGYYEAVKNGTVEQYKQQVQMMLQQAVMRLKSLQSPSPDIVNLLKCIYDTPASSHCGVYGSNTATTTTAFTPQQPSVFGQQAVFAQPNQSIFGNALQSQNQFGNGTSNSIFGSTQNQVFGGQAPNSVFGSAPNSGANIFQQGNANSFSSQSSGSIFGGQVMTPQANTGSIFSGAGGGSIFGGQQTSPGGFGAQQTSTLGMQMQQNAGNVFGNNNFAGGFGQSPQSIFQSSAAGSLPQQQSPPGNVFQRPQGEGIQNSLFSQQQQAQAIFTPQNVGGAFNQQSFGQQSVVDAKSHSNSIFGSNAVSNPAFGQTQPVDESVYSKLEELTEEEIKWFESDDLDVLKIPEKPPTYQMCFKT</sequence>
<dbReference type="InterPro" id="IPR000571">
    <property type="entry name" value="Znf_CCCH"/>
</dbReference>
<name>A0AAV8WHB1_9CUCU</name>
<evidence type="ECO:0000256" key="2">
    <source>
        <dbReference type="ARBA" id="ARBA00022723"/>
    </source>
</evidence>
<dbReference type="EMBL" id="JANEYG010000001">
    <property type="protein sequence ID" value="KAJ8925952.1"/>
    <property type="molecule type" value="Genomic_DNA"/>
</dbReference>
<evidence type="ECO:0000313" key="13">
    <source>
        <dbReference type="Proteomes" id="UP001159042"/>
    </source>
</evidence>
<evidence type="ECO:0000259" key="11">
    <source>
        <dbReference type="PROSITE" id="PS50103"/>
    </source>
</evidence>
<dbReference type="AlphaFoldDB" id="A0AAV8WHB1"/>
<dbReference type="SMART" id="SM00356">
    <property type="entry name" value="ZnF_C3H1"/>
    <property type="match status" value="1"/>
</dbReference>
<evidence type="ECO:0000256" key="3">
    <source>
        <dbReference type="ARBA" id="ARBA00022771"/>
    </source>
</evidence>
<dbReference type="Pfam" id="PF00642">
    <property type="entry name" value="zf-CCCH"/>
    <property type="match status" value="1"/>
</dbReference>
<comment type="caution">
    <text evidence="12">The sequence shown here is derived from an EMBL/GenBank/DDBJ whole genome shotgun (WGS) entry which is preliminary data.</text>
</comment>
<dbReference type="Proteomes" id="UP001159042">
    <property type="component" value="Unassembled WGS sequence"/>
</dbReference>
<evidence type="ECO:0000256" key="8">
    <source>
        <dbReference type="ARBA" id="ARBA00042384"/>
    </source>
</evidence>